<name>A0A3S3MK44_9LACT</name>
<comment type="caution">
    <text evidence="2">The sequence shown here is derived from an EMBL/GenBank/DDBJ whole genome shotgun (WGS) entry which is preliminary data.</text>
</comment>
<evidence type="ECO:0000313" key="2">
    <source>
        <dbReference type="EMBL" id="RWR44378.1"/>
    </source>
</evidence>
<dbReference type="Proteomes" id="UP000285859">
    <property type="component" value="Unassembled WGS sequence"/>
</dbReference>
<proteinExistence type="predicted"/>
<evidence type="ECO:0000256" key="1">
    <source>
        <dbReference type="SAM" id="Phobius"/>
    </source>
</evidence>
<sequence length="93" mass="11391">MDFKNWKIENKKKRNILKRKEEEIERKYLDNFDTKKNKKLQYLSFLVGGIISSISLYYYISYKNIFSLIVFILVFNGLRSNILKTMMYFKKKK</sequence>
<dbReference type="RefSeq" id="WP_128268111.1">
    <property type="nucleotide sequence ID" value="NZ_JACCJA010000028.1"/>
</dbReference>
<keyword evidence="1" id="KW-0812">Transmembrane</keyword>
<evidence type="ECO:0000313" key="3">
    <source>
        <dbReference type="Proteomes" id="UP000285859"/>
    </source>
</evidence>
<keyword evidence="1" id="KW-1133">Transmembrane helix</keyword>
<feature type="transmembrane region" description="Helical" evidence="1">
    <location>
        <begin position="65"/>
        <end position="83"/>
    </location>
</feature>
<organism evidence="2 3">
    <name type="scientific">Lactococcus lactis</name>
    <dbReference type="NCBI Taxonomy" id="1358"/>
    <lineage>
        <taxon>Bacteria</taxon>
        <taxon>Bacillati</taxon>
        <taxon>Bacillota</taxon>
        <taxon>Bacilli</taxon>
        <taxon>Lactobacillales</taxon>
        <taxon>Streptococcaceae</taxon>
        <taxon>Lactococcus</taxon>
    </lineage>
</organism>
<reference evidence="2 3" key="1">
    <citation type="submission" date="2019-01" db="EMBL/GenBank/DDBJ databases">
        <title>Whole genome sequence of Lactococcus lactis isolated from cow milk.</title>
        <authorList>
            <person name="Sundararaman A."/>
            <person name="Tamang J.-P."/>
            <person name="Halami P."/>
        </authorList>
    </citation>
    <scope>NUCLEOTIDE SEQUENCE [LARGE SCALE GENOMIC DNA]</scope>
    <source>
        <strain evidence="2 3">C2D</strain>
    </source>
</reference>
<keyword evidence="1" id="KW-0472">Membrane</keyword>
<dbReference type="EMBL" id="SAXH01000028">
    <property type="protein sequence ID" value="RWR44378.1"/>
    <property type="molecule type" value="Genomic_DNA"/>
</dbReference>
<protein>
    <submittedName>
        <fullName evidence="2">Uncharacterized protein</fullName>
    </submittedName>
</protein>
<gene>
    <name evidence="2" type="ORF">EO246_11800</name>
</gene>
<accession>A0A3S3MK44</accession>
<dbReference type="AlphaFoldDB" id="A0A3S3MK44"/>
<feature type="transmembrane region" description="Helical" evidence="1">
    <location>
        <begin position="40"/>
        <end position="59"/>
    </location>
</feature>